<sequence>METRTFVAPNISCHHCVQTIARELKALEGVREVHGDVATRQVTVSFEPPATWDRIVAVLHEIGYPPAGA</sequence>
<dbReference type="Proteomes" id="UP000197025">
    <property type="component" value="Unassembled WGS sequence"/>
</dbReference>
<dbReference type="OrthoDB" id="9813965at2"/>
<proteinExistence type="predicted"/>
<dbReference type="InterPro" id="IPR006121">
    <property type="entry name" value="HMA_dom"/>
</dbReference>
<dbReference type="InterPro" id="IPR036163">
    <property type="entry name" value="HMA_dom_sf"/>
</dbReference>
<gene>
    <name evidence="2" type="ORF">SAMN02746019_00024950</name>
</gene>
<name>A0A212QKC9_9CHLR</name>
<accession>A0A212QKC9</accession>
<dbReference type="PRINTS" id="PR00944">
    <property type="entry name" value="CUEXPORT"/>
</dbReference>
<evidence type="ECO:0000313" key="3">
    <source>
        <dbReference type="Proteomes" id="UP000197025"/>
    </source>
</evidence>
<keyword evidence="3" id="KW-1185">Reference proteome</keyword>
<dbReference type="CDD" id="cd00371">
    <property type="entry name" value="HMA"/>
    <property type="match status" value="1"/>
</dbReference>
<dbReference type="RefSeq" id="WP_088570272.1">
    <property type="nucleotide sequence ID" value="NZ_FYEK01000007.1"/>
</dbReference>
<dbReference type="PROSITE" id="PS50846">
    <property type="entry name" value="HMA_2"/>
    <property type="match status" value="1"/>
</dbReference>
<feature type="domain" description="HMA" evidence="1">
    <location>
        <begin position="2"/>
        <end position="67"/>
    </location>
</feature>
<evidence type="ECO:0000259" key="1">
    <source>
        <dbReference type="PROSITE" id="PS50846"/>
    </source>
</evidence>
<dbReference type="EMBL" id="FYEK01000007">
    <property type="protein sequence ID" value="SNB59687.1"/>
    <property type="molecule type" value="Genomic_DNA"/>
</dbReference>
<protein>
    <submittedName>
        <fullName evidence="2">Copper chaperone CopZ</fullName>
    </submittedName>
</protein>
<dbReference type="SUPFAM" id="SSF55008">
    <property type="entry name" value="HMA, heavy metal-associated domain"/>
    <property type="match status" value="1"/>
</dbReference>
<evidence type="ECO:0000313" key="2">
    <source>
        <dbReference type="EMBL" id="SNB59687.1"/>
    </source>
</evidence>
<dbReference type="GO" id="GO:0006825">
    <property type="term" value="P:copper ion transport"/>
    <property type="evidence" value="ECO:0007669"/>
    <property type="project" value="InterPro"/>
</dbReference>
<organism evidence="2 3">
    <name type="scientific">Thermoflexus hugenholtzii JAD2</name>
    <dbReference type="NCBI Taxonomy" id="877466"/>
    <lineage>
        <taxon>Bacteria</taxon>
        <taxon>Bacillati</taxon>
        <taxon>Chloroflexota</taxon>
        <taxon>Thermoflexia</taxon>
        <taxon>Thermoflexales</taxon>
        <taxon>Thermoflexaceae</taxon>
        <taxon>Thermoflexus</taxon>
    </lineage>
</organism>
<reference evidence="3" key="1">
    <citation type="submission" date="2017-06" db="EMBL/GenBank/DDBJ databases">
        <authorList>
            <person name="Varghese N."/>
            <person name="Submissions S."/>
        </authorList>
    </citation>
    <scope>NUCLEOTIDE SEQUENCE [LARGE SCALE GENOMIC DNA]</scope>
    <source>
        <strain evidence="3">JAD2</strain>
    </source>
</reference>
<dbReference type="InterPro" id="IPR000428">
    <property type="entry name" value="Cu-bd"/>
</dbReference>
<dbReference type="InParanoid" id="A0A212QKC9"/>
<dbReference type="GO" id="GO:0005507">
    <property type="term" value="F:copper ion binding"/>
    <property type="evidence" value="ECO:0007669"/>
    <property type="project" value="InterPro"/>
</dbReference>
<dbReference type="Gene3D" id="3.30.70.100">
    <property type="match status" value="1"/>
</dbReference>
<dbReference type="AlphaFoldDB" id="A0A212QKC9"/>
<dbReference type="Pfam" id="PF00403">
    <property type="entry name" value="HMA"/>
    <property type="match status" value="1"/>
</dbReference>